<evidence type="ECO:0000256" key="1">
    <source>
        <dbReference type="SAM" id="MobiDB-lite"/>
    </source>
</evidence>
<accession>A0A6J4MF90</accession>
<dbReference type="EMBL" id="CADCTW010000194">
    <property type="protein sequence ID" value="CAA9358478.1"/>
    <property type="molecule type" value="Genomic_DNA"/>
</dbReference>
<evidence type="ECO:0000313" key="2">
    <source>
        <dbReference type="EMBL" id="CAA9358478.1"/>
    </source>
</evidence>
<reference evidence="2" key="1">
    <citation type="submission" date="2020-02" db="EMBL/GenBank/DDBJ databases">
        <authorList>
            <person name="Meier V. D."/>
        </authorList>
    </citation>
    <scope>NUCLEOTIDE SEQUENCE</scope>
    <source>
        <strain evidence="2">AVDCRST_MAG68</strain>
    </source>
</reference>
<feature type="region of interest" description="Disordered" evidence="1">
    <location>
        <begin position="127"/>
        <end position="210"/>
    </location>
</feature>
<dbReference type="AlphaFoldDB" id="A0A6J4MF90"/>
<organism evidence="2">
    <name type="scientific">uncultured Gemmatimonadota bacterium</name>
    <dbReference type="NCBI Taxonomy" id="203437"/>
    <lineage>
        <taxon>Bacteria</taxon>
        <taxon>Pseudomonadati</taxon>
        <taxon>Gemmatimonadota</taxon>
        <taxon>environmental samples</taxon>
    </lineage>
</organism>
<gene>
    <name evidence="2" type="ORF">AVDCRST_MAG68-4177</name>
</gene>
<name>A0A6J4MF90_9BACT</name>
<feature type="non-terminal residue" evidence="2">
    <location>
        <position position="210"/>
    </location>
</feature>
<feature type="region of interest" description="Disordered" evidence="1">
    <location>
        <begin position="1"/>
        <end position="66"/>
    </location>
</feature>
<proteinExistence type="predicted"/>
<protein>
    <submittedName>
        <fullName evidence="2">Uncharacterized protein</fullName>
    </submittedName>
</protein>
<feature type="compositionally biased region" description="Basic residues" evidence="1">
    <location>
        <begin position="200"/>
        <end position="210"/>
    </location>
</feature>
<feature type="non-terminal residue" evidence="2">
    <location>
        <position position="1"/>
    </location>
</feature>
<sequence length="210" mass="22460">EGSTLARAPPVSRSVGAPPGRAGRVRRGDRPDGEQPAGAGPVGRVPQGPLGAHGDHPRHGQRAGGARHRGLLLDHRHPAGSRYAGQHGGDRLVHRRVRPLRPHRALAAVGIRVLRGGDPHLRPRDGLLHQGGPWQGSARRADPGARGAQRVARAPRAHPDRAGGPRTRVVDGRPGRRRHPDLRLWHRPRHAVGPPGVRGPRGRPSRHGAL</sequence>
<feature type="compositionally biased region" description="Basic residues" evidence="1">
    <location>
        <begin position="175"/>
        <end position="190"/>
    </location>
</feature>
<feature type="compositionally biased region" description="Basic and acidic residues" evidence="1">
    <location>
        <begin position="157"/>
        <end position="174"/>
    </location>
</feature>